<keyword evidence="2" id="KW-0472">Membrane</keyword>
<keyword evidence="2" id="KW-0812">Transmembrane</keyword>
<sequence>MTTNDNALAQSALYIPAIVACAGSIIALIYHFSIKKMLTIRANRDNTFKIIRTRAELRSMRPSRLVQKARKHGIPADELKYAMNALPDKKFLVDIVFKAICREFWAEWNILAKLSISNLHEILDSQLNEMKSNKAAEELNVMIDDALNSSDVKTSLMNLIMSNEDSKNAALSLARRSIIFDSALGADELEPFLEASFYSRYKASPGIASDKKKLANGDDLGKAADRSASM</sequence>
<accession>A0A7S2LQH9</accession>
<evidence type="ECO:0000256" key="2">
    <source>
        <dbReference type="SAM" id="Phobius"/>
    </source>
</evidence>
<dbReference type="EMBL" id="HBGY01033106">
    <property type="protein sequence ID" value="CAD9613267.1"/>
    <property type="molecule type" value="Transcribed_RNA"/>
</dbReference>
<gene>
    <name evidence="3" type="ORF">LDAN0321_LOCUS20724</name>
</gene>
<protein>
    <submittedName>
        <fullName evidence="3">Uncharacterized protein</fullName>
    </submittedName>
</protein>
<name>A0A7S2LQH9_9STRA</name>
<feature type="region of interest" description="Disordered" evidence="1">
    <location>
        <begin position="209"/>
        <end position="230"/>
    </location>
</feature>
<organism evidence="3">
    <name type="scientific">Leptocylindrus danicus</name>
    <dbReference type="NCBI Taxonomy" id="163516"/>
    <lineage>
        <taxon>Eukaryota</taxon>
        <taxon>Sar</taxon>
        <taxon>Stramenopiles</taxon>
        <taxon>Ochrophyta</taxon>
        <taxon>Bacillariophyta</taxon>
        <taxon>Coscinodiscophyceae</taxon>
        <taxon>Chaetocerotophycidae</taxon>
        <taxon>Leptocylindrales</taxon>
        <taxon>Leptocylindraceae</taxon>
        <taxon>Leptocylindrus</taxon>
    </lineage>
</organism>
<dbReference type="AlphaFoldDB" id="A0A7S2LQH9"/>
<evidence type="ECO:0000313" key="3">
    <source>
        <dbReference type="EMBL" id="CAD9613267.1"/>
    </source>
</evidence>
<reference evidence="3" key="1">
    <citation type="submission" date="2021-01" db="EMBL/GenBank/DDBJ databases">
        <authorList>
            <person name="Corre E."/>
            <person name="Pelletier E."/>
            <person name="Niang G."/>
            <person name="Scheremetjew M."/>
            <person name="Finn R."/>
            <person name="Kale V."/>
            <person name="Holt S."/>
            <person name="Cochrane G."/>
            <person name="Meng A."/>
            <person name="Brown T."/>
            <person name="Cohen L."/>
        </authorList>
    </citation>
    <scope>NUCLEOTIDE SEQUENCE</scope>
    <source>
        <strain evidence="3">B650</strain>
    </source>
</reference>
<evidence type="ECO:0000256" key="1">
    <source>
        <dbReference type="SAM" id="MobiDB-lite"/>
    </source>
</evidence>
<proteinExistence type="predicted"/>
<feature type="transmembrane region" description="Helical" evidence="2">
    <location>
        <begin position="12"/>
        <end position="34"/>
    </location>
</feature>
<keyword evidence="2" id="KW-1133">Transmembrane helix</keyword>